<evidence type="ECO:0000256" key="3">
    <source>
        <dbReference type="ARBA" id="ARBA00022837"/>
    </source>
</evidence>
<dbReference type="Pfam" id="PF00128">
    <property type="entry name" value="Alpha-amylase"/>
    <property type="match status" value="1"/>
</dbReference>
<gene>
    <name evidence="10" type="ORF">K469DRAFT_671605</name>
</gene>
<dbReference type="SUPFAM" id="SSF51011">
    <property type="entry name" value="Glycosyl hydrolase domain"/>
    <property type="match status" value="1"/>
</dbReference>
<feature type="chain" id="PRO_5025443480" evidence="8">
    <location>
        <begin position="21"/>
        <end position="596"/>
    </location>
</feature>
<evidence type="ECO:0000256" key="1">
    <source>
        <dbReference type="ARBA" id="ARBA00008061"/>
    </source>
</evidence>
<reference evidence="10" key="1">
    <citation type="journal article" date="2020" name="Stud. Mycol.">
        <title>101 Dothideomycetes genomes: a test case for predicting lifestyles and emergence of pathogens.</title>
        <authorList>
            <person name="Haridas S."/>
            <person name="Albert R."/>
            <person name="Binder M."/>
            <person name="Bloem J."/>
            <person name="Labutti K."/>
            <person name="Salamov A."/>
            <person name="Andreopoulos B."/>
            <person name="Baker S."/>
            <person name="Barry K."/>
            <person name="Bills G."/>
            <person name="Bluhm B."/>
            <person name="Cannon C."/>
            <person name="Castanera R."/>
            <person name="Culley D."/>
            <person name="Daum C."/>
            <person name="Ezra D."/>
            <person name="Gonzalez J."/>
            <person name="Henrissat B."/>
            <person name="Kuo A."/>
            <person name="Liang C."/>
            <person name="Lipzen A."/>
            <person name="Lutzoni F."/>
            <person name="Magnuson J."/>
            <person name="Mondo S."/>
            <person name="Nolan M."/>
            <person name="Ohm R."/>
            <person name="Pangilinan J."/>
            <person name="Park H.-J."/>
            <person name="Ramirez L."/>
            <person name="Alfaro M."/>
            <person name="Sun H."/>
            <person name="Tritt A."/>
            <person name="Yoshinaga Y."/>
            <person name="Zwiers L.-H."/>
            <person name="Turgeon B."/>
            <person name="Goodwin S."/>
            <person name="Spatafora J."/>
            <person name="Crous P."/>
            <person name="Grigoriev I."/>
        </authorList>
    </citation>
    <scope>NUCLEOTIDE SEQUENCE</scope>
    <source>
        <strain evidence="10">CBS 207.26</strain>
    </source>
</reference>
<dbReference type="GO" id="GO:2001070">
    <property type="term" value="F:starch binding"/>
    <property type="evidence" value="ECO:0007669"/>
    <property type="project" value="InterPro"/>
</dbReference>
<evidence type="ECO:0000256" key="7">
    <source>
        <dbReference type="SAM" id="MobiDB-lite"/>
    </source>
</evidence>
<dbReference type="OrthoDB" id="204980at2759"/>
<protein>
    <submittedName>
        <fullName evidence="10">Carbohydrate-binding module family 20 protein</fullName>
    </submittedName>
</protein>
<dbReference type="SMART" id="SM00642">
    <property type="entry name" value="Aamy"/>
    <property type="match status" value="1"/>
</dbReference>
<dbReference type="InterPro" id="IPR013784">
    <property type="entry name" value="Carb-bd-like_fold"/>
</dbReference>
<evidence type="ECO:0000313" key="11">
    <source>
        <dbReference type="Proteomes" id="UP000800200"/>
    </source>
</evidence>
<dbReference type="AlphaFoldDB" id="A0A6A6DPD2"/>
<comment type="similarity">
    <text evidence="1">Belongs to the glycosyl hydrolase 13 family.</text>
</comment>
<organism evidence="10 11">
    <name type="scientific">Zopfia rhizophila CBS 207.26</name>
    <dbReference type="NCBI Taxonomy" id="1314779"/>
    <lineage>
        <taxon>Eukaryota</taxon>
        <taxon>Fungi</taxon>
        <taxon>Dikarya</taxon>
        <taxon>Ascomycota</taxon>
        <taxon>Pezizomycotina</taxon>
        <taxon>Dothideomycetes</taxon>
        <taxon>Dothideomycetes incertae sedis</taxon>
        <taxon>Zopfiaceae</taxon>
        <taxon>Zopfia</taxon>
    </lineage>
</organism>
<dbReference type="PANTHER" id="PTHR10357">
    <property type="entry name" value="ALPHA-AMYLASE FAMILY MEMBER"/>
    <property type="match status" value="1"/>
</dbReference>
<feature type="region of interest" description="Disordered" evidence="7">
    <location>
        <begin position="569"/>
        <end position="596"/>
    </location>
</feature>
<dbReference type="InterPro" id="IPR002044">
    <property type="entry name" value="CBM20"/>
</dbReference>
<dbReference type="Proteomes" id="UP000800200">
    <property type="component" value="Unassembled WGS sequence"/>
</dbReference>
<keyword evidence="2 8" id="KW-0732">Signal</keyword>
<dbReference type="EMBL" id="ML994653">
    <property type="protein sequence ID" value="KAF2181444.1"/>
    <property type="molecule type" value="Genomic_DNA"/>
</dbReference>
<evidence type="ECO:0000256" key="2">
    <source>
        <dbReference type="ARBA" id="ARBA00022729"/>
    </source>
</evidence>
<name>A0A6A6DPD2_9PEZI</name>
<feature type="signal peptide" evidence="8">
    <location>
        <begin position="1"/>
        <end position="20"/>
    </location>
</feature>
<evidence type="ECO:0000256" key="6">
    <source>
        <dbReference type="ARBA" id="ARBA00023326"/>
    </source>
</evidence>
<dbReference type="PROSITE" id="PS51166">
    <property type="entry name" value="CBM20"/>
    <property type="match status" value="1"/>
</dbReference>
<dbReference type="SUPFAM" id="SSF49452">
    <property type="entry name" value="Starch-binding domain-like"/>
    <property type="match status" value="1"/>
</dbReference>
<dbReference type="GO" id="GO:0000272">
    <property type="term" value="P:polysaccharide catabolic process"/>
    <property type="evidence" value="ECO:0007669"/>
    <property type="project" value="UniProtKB-KW"/>
</dbReference>
<keyword evidence="11" id="KW-1185">Reference proteome</keyword>
<dbReference type="InterPro" id="IPR006047">
    <property type="entry name" value="GH13_cat_dom"/>
</dbReference>
<dbReference type="Gene3D" id="2.60.40.10">
    <property type="entry name" value="Immunoglobulins"/>
    <property type="match status" value="1"/>
</dbReference>
<dbReference type="InterPro" id="IPR013780">
    <property type="entry name" value="Glyco_hydro_b"/>
</dbReference>
<dbReference type="InterPro" id="IPR034836">
    <property type="entry name" value="CBM20_glucoamylase"/>
</dbReference>
<dbReference type="CDD" id="cd11319">
    <property type="entry name" value="AmyAc_euk_AmyA"/>
    <property type="match status" value="1"/>
</dbReference>
<sequence>MKFFYRFLTLLLHLVSVVMAADTNAWKSRSIYFVLTDRIARNSSDTGGGSCSNLGNYCGGTFKGLESKLDYIKGLGFDAIWITPVVASYAGGCHGYWAQDLYGINQNYGTADDLKSLVNSAHSKGIYMMVDVVANHMGFGAISDNRPAPLNQDSSYHTACDINYSDQNSVEECRIANLPDVYTQRSEIRTLYQAYVRPGGRSHGNKYQFDGVRIDTVKHVEKDFWPPFASAAGAYCIGEVFDGDPAYLAGYASLMPGLLNYAIYYPMNNFYQQKGSAQALVDMHNTVSNTFPDPTALGNFLDNHDNARWLNQKNDVSLLKNALAFVMLSRGIPIVYYGTEQGYAGGADPANREDLWRSNFNIQSDLYQAISRLAGARKSTGGLAGNDHVHLYVTNNAYAWSRAGGNLVVLTTNTGSGTSGNYCFNTQKANGAWTNAFGSGSYTSDGSGNICVSVTNGKPVVLVAGSATTASATKDATTTQTTSTATTLATSACPTAVSVTFSQMVVTTFGETIKIAGNTAELGDWDTSKAPTLSAAQYTTSNPVWSITLKLTAGQFVEYKFIRVSSSGSVTWESDPNRSYNVPSCQASSTVSSDWR</sequence>
<accession>A0A6A6DPD2</accession>
<dbReference type="Pfam" id="PF00686">
    <property type="entry name" value="CBM_20"/>
    <property type="match status" value="1"/>
</dbReference>
<dbReference type="PANTHER" id="PTHR10357:SF212">
    <property type="entry name" value="ALPHA-AMYLASE"/>
    <property type="match status" value="1"/>
</dbReference>
<dbReference type="InterPro" id="IPR017853">
    <property type="entry name" value="GH"/>
</dbReference>
<evidence type="ECO:0000256" key="8">
    <source>
        <dbReference type="SAM" id="SignalP"/>
    </source>
</evidence>
<dbReference type="SUPFAM" id="SSF51445">
    <property type="entry name" value="(Trans)glycosidases"/>
    <property type="match status" value="1"/>
</dbReference>
<dbReference type="InterPro" id="IPR013783">
    <property type="entry name" value="Ig-like_fold"/>
</dbReference>
<proteinExistence type="inferred from homology"/>
<keyword evidence="5" id="KW-0119">Carbohydrate metabolism</keyword>
<feature type="domain" description="CBM20" evidence="9">
    <location>
        <begin position="491"/>
        <end position="596"/>
    </location>
</feature>
<evidence type="ECO:0000256" key="4">
    <source>
        <dbReference type="ARBA" id="ARBA00023180"/>
    </source>
</evidence>
<keyword evidence="3" id="KW-0106">Calcium</keyword>
<evidence type="ECO:0000313" key="10">
    <source>
        <dbReference type="EMBL" id="KAF2181444.1"/>
    </source>
</evidence>
<dbReference type="SMART" id="SM01065">
    <property type="entry name" value="CBM_2"/>
    <property type="match status" value="1"/>
</dbReference>
<dbReference type="Gene3D" id="2.60.40.1180">
    <property type="entry name" value="Golgi alpha-mannosidase II"/>
    <property type="match status" value="1"/>
</dbReference>
<keyword evidence="6" id="KW-0624">Polysaccharide degradation</keyword>
<dbReference type="Gene3D" id="3.20.20.80">
    <property type="entry name" value="Glycosidases"/>
    <property type="match status" value="1"/>
</dbReference>
<dbReference type="FunFam" id="2.60.40.10:FF:000552">
    <property type="entry name" value="Related to glucoamylase"/>
    <property type="match status" value="1"/>
</dbReference>
<evidence type="ECO:0000256" key="5">
    <source>
        <dbReference type="ARBA" id="ARBA00023277"/>
    </source>
</evidence>
<keyword evidence="4" id="KW-0325">Glycoprotein</keyword>
<dbReference type="CDD" id="cd05811">
    <property type="entry name" value="CBM20_glucoamylase"/>
    <property type="match status" value="1"/>
</dbReference>
<evidence type="ECO:0000259" key="9">
    <source>
        <dbReference type="PROSITE" id="PS51166"/>
    </source>
</evidence>